<organism evidence="2">
    <name type="scientific">candidate division WOR-3 bacterium</name>
    <dbReference type="NCBI Taxonomy" id="2052148"/>
    <lineage>
        <taxon>Bacteria</taxon>
        <taxon>Bacteria division WOR-3</taxon>
    </lineage>
</organism>
<proteinExistence type="predicted"/>
<dbReference type="InterPro" id="IPR001036">
    <property type="entry name" value="Acrflvin-R"/>
</dbReference>
<dbReference type="PANTHER" id="PTHR32063">
    <property type="match status" value="1"/>
</dbReference>
<feature type="transmembrane region" description="Helical" evidence="1">
    <location>
        <begin position="58"/>
        <end position="79"/>
    </location>
</feature>
<keyword evidence="1" id="KW-1133">Transmembrane helix</keyword>
<protein>
    <submittedName>
        <fullName evidence="2">Efflux RND transporter permease subunit</fullName>
    </submittedName>
</protein>
<gene>
    <name evidence="2" type="ORF">ENL41_01965</name>
</gene>
<name>A0A7C5M370_UNCW3</name>
<keyword evidence="1" id="KW-0472">Membrane</keyword>
<dbReference type="PANTHER" id="PTHR32063:SF24">
    <property type="entry name" value="CATION EFFLUX SYSTEM (ACRB_ACRD_ACRF FAMILY)"/>
    <property type="match status" value="1"/>
</dbReference>
<evidence type="ECO:0000313" key="2">
    <source>
        <dbReference type="EMBL" id="HHF58174.1"/>
    </source>
</evidence>
<comment type="caution">
    <text evidence="2">The sequence shown here is derived from an EMBL/GenBank/DDBJ whole genome shotgun (WGS) entry which is preliminary data.</text>
</comment>
<dbReference type="SUPFAM" id="SSF82866">
    <property type="entry name" value="Multidrug efflux transporter AcrB transmembrane domain"/>
    <property type="match status" value="1"/>
</dbReference>
<dbReference type="Pfam" id="PF00873">
    <property type="entry name" value="ACR_tran"/>
    <property type="match status" value="1"/>
</dbReference>
<dbReference type="AlphaFoldDB" id="A0A7C5M370"/>
<dbReference type="GO" id="GO:0005886">
    <property type="term" value="C:plasma membrane"/>
    <property type="evidence" value="ECO:0007669"/>
    <property type="project" value="TreeGrafter"/>
</dbReference>
<dbReference type="EMBL" id="DRTV01000142">
    <property type="protein sequence ID" value="HHF58174.1"/>
    <property type="molecule type" value="Genomic_DNA"/>
</dbReference>
<feature type="transmembrane region" description="Helical" evidence="1">
    <location>
        <begin position="91"/>
        <end position="118"/>
    </location>
</feature>
<dbReference type="GO" id="GO:0042910">
    <property type="term" value="F:xenobiotic transmembrane transporter activity"/>
    <property type="evidence" value="ECO:0007669"/>
    <property type="project" value="TreeGrafter"/>
</dbReference>
<keyword evidence="1" id="KW-0812">Transmembrane</keyword>
<dbReference type="Gene3D" id="1.20.1640.10">
    <property type="entry name" value="Multidrug efflux transporter AcrB transmembrane domain"/>
    <property type="match status" value="1"/>
</dbReference>
<reference evidence="2" key="1">
    <citation type="journal article" date="2020" name="mSystems">
        <title>Genome- and Community-Level Interaction Insights into Carbon Utilization and Element Cycling Functions of Hydrothermarchaeota in Hydrothermal Sediment.</title>
        <authorList>
            <person name="Zhou Z."/>
            <person name="Liu Y."/>
            <person name="Xu W."/>
            <person name="Pan J."/>
            <person name="Luo Z.H."/>
            <person name="Li M."/>
        </authorList>
    </citation>
    <scope>NUCLEOTIDE SEQUENCE [LARGE SCALE GENOMIC DNA]</scope>
    <source>
        <strain evidence="2">HyVt-94</strain>
    </source>
</reference>
<sequence>MVLIFLITGTTISVPSLVGVLILIGIAVNEGIVMITLIKQLRNKGVPDYEAVVEGASIRLRPVMIAGLTTIFGMLPMALSTHGHGAEMRSPMAIAIIGGLFTAMILTLFVIPVIYTIFEKIKPPEE</sequence>
<dbReference type="Proteomes" id="UP000886014">
    <property type="component" value="Unassembled WGS sequence"/>
</dbReference>
<evidence type="ECO:0000256" key="1">
    <source>
        <dbReference type="SAM" id="Phobius"/>
    </source>
</evidence>
<accession>A0A7C5M370</accession>
<feature type="transmembrane region" description="Helical" evidence="1">
    <location>
        <begin position="12"/>
        <end position="38"/>
    </location>
</feature>